<dbReference type="KEGG" id="psez:HME7025_02081"/>
<name>A0A2S2DX63_9BACT</name>
<keyword evidence="2" id="KW-1185">Reference proteome</keyword>
<protein>
    <submittedName>
        <fullName evidence="1">Uncharacterized protein</fullName>
    </submittedName>
</protein>
<organism evidence="1 2">
    <name type="scientific">Aquirufa nivalisilvae</name>
    <dbReference type="NCBI Taxonomy" id="2516557"/>
    <lineage>
        <taxon>Bacteria</taxon>
        <taxon>Pseudomonadati</taxon>
        <taxon>Bacteroidota</taxon>
        <taxon>Cytophagia</taxon>
        <taxon>Cytophagales</taxon>
        <taxon>Flectobacillaceae</taxon>
        <taxon>Aquirufa</taxon>
    </lineage>
</organism>
<evidence type="ECO:0000313" key="1">
    <source>
        <dbReference type="EMBL" id="AWL09929.1"/>
    </source>
</evidence>
<dbReference type="EMBL" id="CP029346">
    <property type="protein sequence ID" value="AWL09929.1"/>
    <property type="molecule type" value="Genomic_DNA"/>
</dbReference>
<sequence length="48" mass="5634">MPKFLKWVFTLKGVCKVLAGRHFQFPLKFGPDFKRGIDRGLKTKVFHI</sequence>
<gene>
    <name evidence="1" type="ORF">HME7025_02081</name>
</gene>
<dbReference type="Proteomes" id="UP000245468">
    <property type="component" value="Chromosome"/>
</dbReference>
<evidence type="ECO:0000313" key="2">
    <source>
        <dbReference type="Proteomes" id="UP000245468"/>
    </source>
</evidence>
<dbReference type="AlphaFoldDB" id="A0A2S2DX63"/>
<proteinExistence type="predicted"/>
<accession>A0A2S2DX63</accession>
<reference evidence="2" key="1">
    <citation type="submission" date="2018-05" db="EMBL/GenBank/DDBJ databases">
        <title>Pseudarcicella sp. HME7025 Genome sequencing and assembly.</title>
        <authorList>
            <person name="Kim H."/>
            <person name="Kang H."/>
            <person name="Joh K."/>
        </authorList>
    </citation>
    <scope>NUCLEOTIDE SEQUENCE [LARGE SCALE GENOMIC DNA]</scope>
    <source>
        <strain evidence="2">HME7025</strain>
    </source>
</reference>